<dbReference type="InParanoid" id="D8LIM4"/>
<dbReference type="EMBL" id="FN648399">
    <property type="protein sequence ID" value="CBN75934.1"/>
    <property type="molecule type" value="Genomic_DNA"/>
</dbReference>
<dbReference type="OrthoDB" id="10274631at2759"/>
<sequence length="114" mass="12675">MPGGFISQLVSTYMTSSEDLDAEAAKRGHASHQNRLALVEDLGRPAKTAGNMRHKVLSGRLKRGYNPVYWNDSVAVGTVASERNTIDTCIFWMEQEKLRQQGKPHVYVDAQGEV</sequence>
<accession>D8LIM4</accession>
<gene>
    <name evidence="1" type="ORF">Esi_0220_0016</name>
</gene>
<organism evidence="1 2">
    <name type="scientific">Ectocarpus siliculosus</name>
    <name type="common">Brown alga</name>
    <name type="synonym">Conferva siliculosa</name>
    <dbReference type="NCBI Taxonomy" id="2880"/>
    <lineage>
        <taxon>Eukaryota</taxon>
        <taxon>Sar</taxon>
        <taxon>Stramenopiles</taxon>
        <taxon>Ochrophyta</taxon>
        <taxon>PX clade</taxon>
        <taxon>Phaeophyceae</taxon>
        <taxon>Ectocarpales</taxon>
        <taxon>Ectocarpaceae</taxon>
        <taxon>Ectocarpus</taxon>
    </lineage>
</organism>
<evidence type="ECO:0000313" key="1">
    <source>
        <dbReference type="EMBL" id="CBN75934.1"/>
    </source>
</evidence>
<dbReference type="EMBL" id="FN649748">
    <property type="protein sequence ID" value="CBN75934.1"/>
    <property type="molecule type" value="Genomic_DNA"/>
</dbReference>
<name>D8LIM4_ECTSI</name>
<dbReference type="Proteomes" id="UP000002630">
    <property type="component" value="Linkage Group LG23"/>
</dbReference>
<reference evidence="1 2" key="1">
    <citation type="journal article" date="2010" name="Nature">
        <title>The Ectocarpus genome and the independent evolution of multicellularity in brown algae.</title>
        <authorList>
            <person name="Cock J.M."/>
            <person name="Sterck L."/>
            <person name="Rouze P."/>
            <person name="Scornet D."/>
            <person name="Allen A.E."/>
            <person name="Amoutzias G."/>
            <person name="Anthouard V."/>
            <person name="Artiguenave F."/>
            <person name="Aury J.M."/>
            <person name="Badger J.H."/>
            <person name="Beszteri B."/>
            <person name="Billiau K."/>
            <person name="Bonnet E."/>
            <person name="Bothwell J.H."/>
            <person name="Bowler C."/>
            <person name="Boyen C."/>
            <person name="Brownlee C."/>
            <person name="Carrano C.J."/>
            <person name="Charrier B."/>
            <person name="Cho G.Y."/>
            <person name="Coelho S.M."/>
            <person name="Collen J."/>
            <person name="Corre E."/>
            <person name="Da Silva C."/>
            <person name="Delage L."/>
            <person name="Delaroque N."/>
            <person name="Dittami S.M."/>
            <person name="Doulbeau S."/>
            <person name="Elias M."/>
            <person name="Farnham G."/>
            <person name="Gachon C.M."/>
            <person name="Gschloessl B."/>
            <person name="Heesch S."/>
            <person name="Jabbari K."/>
            <person name="Jubin C."/>
            <person name="Kawai H."/>
            <person name="Kimura K."/>
            <person name="Kloareg B."/>
            <person name="Kupper F.C."/>
            <person name="Lang D."/>
            <person name="Le Bail A."/>
            <person name="Leblanc C."/>
            <person name="Lerouge P."/>
            <person name="Lohr M."/>
            <person name="Lopez P.J."/>
            <person name="Martens C."/>
            <person name="Maumus F."/>
            <person name="Michel G."/>
            <person name="Miranda-Saavedra D."/>
            <person name="Morales J."/>
            <person name="Moreau H."/>
            <person name="Motomura T."/>
            <person name="Nagasato C."/>
            <person name="Napoli C.A."/>
            <person name="Nelson D.R."/>
            <person name="Nyvall-Collen P."/>
            <person name="Peters A.F."/>
            <person name="Pommier C."/>
            <person name="Potin P."/>
            <person name="Poulain J."/>
            <person name="Quesneville H."/>
            <person name="Read B."/>
            <person name="Rensing S.A."/>
            <person name="Ritter A."/>
            <person name="Rousvoal S."/>
            <person name="Samanta M."/>
            <person name="Samson G."/>
            <person name="Schroeder D.C."/>
            <person name="Segurens B."/>
            <person name="Strittmatter M."/>
            <person name="Tonon T."/>
            <person name="Tregear J.W."/>
            <person name="Valentin K."/>
            <person name="von Dassow P."/>
            <person name="Yamagishi T."/>
            <person name="Van de Peer Y."/>
            <person name="Wincker P."/>
        </authorList>
    </citation>
    <scope>NUCLEOTIDE SEQUENCE [LARGE SCALE GENOMIC DNA]</scope>
    <source>
        <strain evidence="2">Ec32 / CCAP1310/4</strain>
    </source>
</reference>
<keyword evidence="2" id="KW-1185">Reference proteome</keyword>
<proteinExistence type="predicted"/>
<dbReference type="AlphaFoldDB" id="D8LIM4"/>
<evidence type="ECO:0000313" key="2">
    <source>
        <dbReference type="Proteomes" id="UP000002630"/>
    </source>
</evidence>
<protein>
    <submittedName>
        <fullName evidence="1">Uncharacterized protein</fullName>
    </submittedName>
</protein>